<dbReference type="EMBL" id="JAVRHP010000012">
    <property type="protein sequence ID" value="MDT0649305.1"/>
    <property type="molecule type" value="Genomic_DNA"/>
</dbReference>
<dbReference type="PROSITE" id="PS51257">
    <property type="entry name" value="PROKAR_LIPOPROTEIN"/>
    <property type="match status" value="1"/>
</dbReference>
<keyword evidence="2" id="KW-0732">Signal</keyword>
<dbReference type="Pfam" id="PF03938">
    <property type="entry name" value="OmpH"/>
    <property type="match status" value="1"/>
</dbReference>
<dbReference type="Proteomes" id="UP001248819">
    <property type="component" value="Unassembled WGS sequence"/>
</dbReference>
<dbReference type="Gene3D" id="3.30.910.20">
    <property type="entry name" value="Skp domain"/>
    <property type="match status" value="1"/>
</dbReference>
<dbReference type="InterPro" id="IPR024930">
    <property type="entry name" value="Skp_dom_sf"/>
</dbReference>
<comment type="caution">
    <text evidence="4">The sequence shown here is derived from an EMBL/GenBank/DDBJ whole genome shotgun (WGS) entry which is preliminary data.</text>
</comment>
<accession>A0ABU3CSH1</accession>
<dbReference type="PANTHER" id="PTHR35089">
    <property type="entry name" value="CHAPERONE PROTEIN SKP"/>
    <property type="match status" value="1"/>
</dbReference>
<feature type="compositionally biased region" description="Low complexity" evidence="3">
    <location>
        <begin position="91"/>
        <end position="107"/>
    </location>
</feature>
<dbReference type="RefSeq" id="WP_311483468.1">
    <property type="nucleotide sequence ID" value="NZ_JAVRHP010000012.1"/>
</dbReference>
<gene>
    <name evidence="4" type="ORF">RM529_04075</name>
</gene>
<name>A0ABU3CSH1_9FLAO</name>
<evidence type="ECO:0000256" key="1">
    <source>
        <dbReference type="ARBA" id="ARBA00009091"/>
    </source>
</evidence>
<comment type="similarity">
    <text evidence="1">Belongs to the Skp family.</text>
</comment>
<evidence type="ECO:0000313" key="4">
    <source>
        <dbReference type="EMBL" id="MDT0649305.1"/>
    </source>
</evidence>
<feature type="compositionally biased region" description="Basic and acidic residues" evidence="3">
    <location>
        <begin position="80"/>
        <end position="90"/>
    </location>
</feature>
<protein>
    <submittedName>
        <fullName evidence="4">OmpH family outer membrane protein</fullName>
    </submittedName>
</protein>
<dbReference type="SUPFAM" id="SSF111384">
    <property type="entry name" value="OmpH-like"/>
    <property type="match status" value="1"/>
</dbReference>
<evidence type="ECO:0000313" key="5">
    <source>
        <dbReference type="Proteomes" id="UP001248819"/>
    </source>
</evidence>
<feature type="compositionally biased region" description="Polar residues" evidence="3">
    <location>
        <begin position="69"/>
        <end position="79"/>
    </location>
</feature>
<feature type="region of interest" description="Disordered" evidence="3">
    <location>
        <begin position="69"/>
        <end position="107"/>
    </location>
</feature>
<sequence>MKKILAILVLGIFMTSCNQEKTAYVDTSKLIQEYKEMKEVEAEFTTKSDSVRQQLDEAASQFQQEVQEYQSSMNTMSQSERQEKEQELMRKQQMLQQQQQAQGGQLRAQSDAAVDSIVTKVKDYVQDYGEDNGYTYIFGSNDSANSIMFAKDGKDLTQEILEKLNADYDAN</sequence>
<dbReference type="InterPro" id="IPR005632">
    <property type="entry name" value="Chaperone_Skp"/>
</dbReference>
<evidence type="ECO:0000256" key="2">
    <source>
        <dbReference type="ARBA" id="ARBA00022729"/>
    </source>
</evidence>
<organism evidence="4 5">
    <name type="scientific">Autumnicola edwardsiae</name>
    <dbReference type="NCBI Taxonomy" id="3075594"/>
    <lineage>
        <taxon>Bacteria</taxon>
        <taxon>Pseudomonadati</taxon>
        <taxon>Bacteroidota</taxon>
        <taxon>Flavobacteriia</taxon>
        <taxon>Flavobacteriales</taxon>
        <taxon>Flavobacteriaceae</taxon>
        <taxon>Autumnicola</taxon>
    </lineage>
</organism>
<keyword evidence="5" id="KW-1185">Reference proteome</keyword>
<reference evidence="4 5" key="1">
    <citation type="submission" date="2023-09" db="EMBL/GenBank/DDBJ databases">
        <authorList>
            <person name="Rey-Velasco X."/>
        </authorList>
    </citation>
    <scope>NUCLEOTIDE SEQUENCE [LARGE SCALE GENOMIC DNA]</scope>
    <source>
        <strain evidence="4 5">F297</strain>
    </source>
</reference>
<dbReference type="PANTHER" id="PTHR35089:SF1">
    <property type="entry name" value="CHAPERONE PROTEIN SKP"/>
    <property type="match status" value="1"/>
</dbReference>
<dbReference type="SMART" id="SM00935">
    <property type="entry name" value="OmpH"/>
    <property type="match status" value="1"/>
</dbReference>
<evidence type="ECO:0000256" key="3">
    <source>
        <dbReference type="SAM" id="MobiDB-lite"/>
    </source>
</evidence>
<proteinExistence type="inferred from homology"/>